<proteinExistence type="predicted"/>
<dbReference type="EMBL" id="PZZZ01000004">
    <property type="protein sequence ID" value="PTM95481.1"/>
    <property type="molecule type" value="Genomic_DNA"/>
</dbReference>
<reference evidence="1 2" key="1">
    <citation type="submission" date="2018-04" db="EMBL/GenBank/DDBJ databases">
        <title>Genomic Encyclopedia of Type Strains, Phase IV (KMG-IV): sequencing the most valuable type-strain genomes for metagenomic binning, comparative biology and taxonomic classification.</title>
        <authorList>
            <person name="Goeker M."/>
        </authorList>
    </citation>
    <scope>NUCLEOTIDE SEQUENCE [LARGE SCALE GENOMIC DNA]</scope>
    <source>
        <strain evidence="1 2">DSM 7138</strain>
    </source>
</reference>
<dbReference type="Proteomes" id="UP000241247">
    <property type="component" value="Unassembled WGS sequence"/>
</dbReference>
<organism evidence="1 2">
    <name type="scientific">Mycoplana dimorpha</name>
    <dbReference type="NCBI Taxonomy" id="28320"/>
    <lineage>
        <taxon>Bacteria</taxon>
        <taxon>Pseudomonadati</taxon>
        <taxon>Pseudomonadota</taxon>
        <taxon>Alphaproteobacteria</taxon>
        <taxon>Hyphomicrobiales</taxon>
        <taxon>Rhizobiaceae</taxon>
        <taxon>Mycoplana</taxon>
    </lineage>
</organism>
<name>A0A2T5B919_MYCDI</name>
<dbReference type="RefSeq" id="WP_170115870.1">
    <property type="nucleotide sequence ID" value="NZ_JBHEEX010000007.1"/>
</dbReference>
<dbReference type="AlphaFoldDB" id="A0A2T5B919"/>
<evidence type="ECO:0000313" key="2">
    <source>
        <dbReference type="Proteomes" id="UP000241247"/>
    </source>
</evidence>
<sequence>MRAHRRRELLRCHRENYALIRVVEPAPGLVPADPPANECQPIAVLGPQATGYEDAVFFVCTDQTLLQALPQIATISAPITAVSNKFHKRISAVPPRGDKVQEPLAPVAAVIDQIHKIIPTIPSVREDIPKPIAAVSHHVAAVSQKVHEFITTVAPLGDKVPEQVAPIAAGAKRIAKEVAQVVGADIAAVVTGAQRLGGGR</sequence>
<keyword evidence="2" id="KW-1185">Reference proteome</keyword>
<evidence type="ECO:0000313" key="1">
    <source>
        <dbReference type="EMBL" id="PTM95481.1"/>
    </source>
</evidence>
<protein>
    <submittedName>
        <fullName evidence="1">Uncharacterized protein</fullName>
    </submittedName>
</protein>
<accession>A0A2T5B919</accession>
<comment type="caution">
    <text evidence="1">The sequence shown here is derived from an EMBL/GenBank/DDBJ whole genome shotgun (WGS) entry which is preliminary data.</text>
</comment>
<gene>
    <name evidence="1" type="ORF">C7449_104562</name>
</gene>